<dbReference type="STRING" id="202952.GCA_000747725_00404"/>
<evidence type="ECO:0008006" key="3">
    <source>
        <dbReference type="Google" id="ProtNLM"/>
    </source>
</evidence>
<comment type="caution">
    <text evidence="1">The sequence shown here is derived from an EMBL/GenBank/DDBJ whole genome shotgun (WGS) entry which is preliminary data.</text>
</comment>
<dbReference type="eggNOG" id="ENOG5032UP8">
    <property type="taxonomic scope" value="Bacteria"/>
</dbReference>
<dbReference type="OrthoDB" id="6650149at2"/>
<dbReference type="GeneID" id="84208691"/>
<accession>N8YCT9</accession>
<evidence type="ECO:0000313" key="2">
    <source>
        <dbReference type="Proteomes" id="UP000013117"/>
    </source>
</evidence>
<gene>
    <name evidence="1" type="ORF">F960_01290</name>
</gene>
<protein>
    <recommendedName>
        <fullName evidence="3">HK97 gp10 family phage protein</fullName>
    </recommendedName>
</protein>
<evidence type="ECO:0000313" key="1">
    <source>
        <dbReference type="EMBL" id="ENV34552.1"/>
    </source>
</evidence>
<name>N8YCT9_9GAMM</name>
<dbReference type="Proteomes" id="UP000013117">
    <property type="component" value="Unassembled WGS sequence"/>
</dbReference>
<organism evidence="1 2">
    <name type="scientific">Acinetobacter gerneri DSM 14967 = CIP 107464 = MTCC 9824</name>
    <dbReference type="NCBI Taxonomy" id="1120926"/>
    <lineage>
        <taxon>Bacteria</taxon>
        <taxon>Pseudomonadati</taxon>
        <taxon>Pseudomonadota</taxon>
        <taxon>Gammaproteobacteria</taxon>
        <taxon>Moraxellales</taxon>
        <taxon>Moraxellaceae</taxon>
        <taxon>Acinetobacter</taxon>
    </lineage>
</organism>
<keyword evidence="2" id="KW-1185">Reference proteome</keyword>
<proteinExistence type="predicted"/>
<dbReference type="HOGENOM" id="CLU_110248_0_0_6"/>
<sequence length="149" mass="16124">MSWTNNPVNFIAQIEKDLCDHQKKIATDALRGVIEASPVDTGAFKGNHRLSINSRDMGFDANSSDKTGSSTLAKGLSILSQLVPFSRVYIQNNAPYGPALEYGGYSNPVKNGSWVKGKGHVIKSVGGFSKQAPLGIYGVTFTLIKEKYK</sequence>
<dbReference type="AlphaFoldDB" id="N8YCT9"/>
<dbReference type="RefSeq" id="WP_004859279.1">
    <property type="nucleotide sequence ID" value="NZ_ASYY01000054.1"/>
</dbReference>
<dbReference type="EMBL" id="APPN01000054">
    <property type="protein sequence ID" value="ENV34552.1"/>
    <property type="molecule type" value="Genomic_DNA"/>
</dbReference>
<dbReference type="PATRIC" id="fig|1120926.3.peg.1241"/>
<reference evidence="1 2" key="1">
    <citation type="submission" date="2013-02" db="EMBL/GenBank/DDBJ databases">
        <title>The Genome Sequence of Acinetobacter gerneri CIP 107464.</title>
        <authorList>
            <consortium name="The Broad Institute Genome Sequencing Platform"/>
            <consortium name="The Broad Institute Genome Sequencing Center for Infectious Disease"/>
            <person name="Cerqueira G."/>
            <person name="Feldgarden M."/>
            <person name="Courvalin P."/>
            <person name="Perichon B."/>
            <person name="Grillot-Courvalin C."/>
            <person name="Clermont D."/>
            <person name="Rocha E."/>
            <person name="Yoon E.-J."/>
            <person name="Nemec A."/>
            <person name="Walker B."/>
            <person name="Young S.K."/>
            <person name="Zeng Q."/>
            <person name="Gargeya S."/>
            <person name="Fitzgerald M."/>
            <person name="Haas B."/>
            <person name="Abouelleil A."/>
            <person name="Alvarado L."/>
            <person name="Arachchi H.M."/>
            <person name="Berlin A.M."/>
            <person name="Chapman S.B."/>
            <person name="Dewar J."/>
            <person name="Goldberg J."/>
            <person name="Griggs A."/>
            <person name="Gujja S."/>
            <person name="Hansen M."/>
            <person name="Howarth C."/>
            <person name="Imamovic A."/>
            <person name="Larimer J."/>
            <person name="McCowan C."/>
            <person name="Murphy C."/>
            <person name="Neiman D."/>
            <person name="Pearson M."/>
            <person name="Priest M."/>
            <person name="Roberts A."/>
            <person name="Saif S."/>
            <person name="Shea T."/>
            <person name="Sisk P."/>
            <person name="Sykes S."/>
            <person name="Wortman J."/>
            <person name="Nusbaum C."/>
            <person name="Birren B."/>
        </authorList>
    </citation>
    <scope>NUCLEOTIDE SEQUENCE [LARGE SCALE GENOMIC DNA]</scope>
    <source>
        <strain evidence="1 2">CIP 107464</strain>
    </source>
</reference>